<feature type="transmembrane region" description="Helical" evidence="5">
    <location>
        <begin position="206"/>
        <end position="225"/>
    </location>
</feature>
<evidence type="ECO:0000256" key="3">
    <source>
        <dbReference type="ARBA" id="ARBA00022989"/>
    </source>
</evidence>
<keyword evidence="7" id="KW-1185">Reference proteome</keyword>
<feature type="transmembrane region" description="Helical" evidence="5">
    <location>
        <begin position="12"/>
        <end position="32"/>
    </location>
</feature>
<dbReference type="Pfam" id="PF04479">
    <property type="entry name" value="RTA1"/>
    <property type="match status" value="1"/>
</dbReference>
<keyword evidence="4 5" id="KW-0472">Membrane</keyword>
<reference evidence="6 7" key="1">
    <citation type="journal article" date="2019" name="Sci. Rep.">
        <title>A multi-omics analysis of the grapevine pathogen Lasiodiplodia theobromae reveals that temperature affects the expression of virulence- and pathogenicity-related genes.</title>
        <authorList>
            <person name="Felix C."/>
            <person name="Meneses R."/>
            <person name="Goncalves M.F.M."/>
            <person name="Tilleman L."/>
            <person name="Duarte A.S."/>
            <person name="Jorrin-Novo J.V."/>
            <person name="Van de Peer Y."/>
            <person name="Deforce D."/>
            <person name="Van Nieuwerburgh F."/>
            <person name="Esteves A.C."/>
            <person name="Alves A."/>
        </authorList>
    </citation>
    <scope>NUCLEOTIDE SEQUENCE [LARGE SCALE GENOMIC DNA]</scope>
    <source>
        <strain evidence="6 7">LA-SOL3</strain>
    </source>
</reference>
<gene>
    <name evidence="6" type="primary">RTM1_0</name>
    <name evidence="6" type="ORF">DBV05_g6150</name>
</gene>
<evidence type="ECO:0000256" key="5">
    <source>
        <dbReference type="SAM" id="Phobius"/>
    </source>
</evidence>
<dbReference type="AlphaFoldDB" id="A0A5N5DCS6"/>
<dbReference type="PANTHER" id="PTHR31465:SF1">
    <property type="entry name" value="PROTEIN RTA1-RELATED"/>
    <property type="match status" value="1"/>
</dbReference>
<protein>
    <submittedName>
        <fullName evidence="6">Protein RTM1</fullName>
    </submittedName>
</protein>
<keyword evidence="3 5" id="KW-1133">Transmembrane helix</keyword>
<evidence type="ECO:0000313" key="6">
    <source>
        <dbReference type="EMBL" id="KAB2575230.1"/>
    </source>
</evidence>
<accession>A0A5N5DCS6</accession>
<dbReference type="GO" id="GO:0016020">
    <property type="term" value="C:membrane"/>
    <property type="evidence" value="ECO:0007669"/>
    <property type="project" value="UniProtKB-SubCell"/>
</dbReference>
<feature type="transmembrane region" description="Helical" evidence="5">
    <location>
        <begin position="39"/>
        <end position="61"/>
    </location>
</feature>
<dbReference type="OrthoDB" id="3358017at2759"/>
<feature type="transmembrane region" description="Helical" evidence="5">
    <location>
        <begin position="161"/>
        <end position="180"/>
    </location>
</feature>
<dbReference type="EMBL" id="VCHE01000035">
    <property type="protein sequence ID" value="KAB2575230.1"/>
    <property type="molecule type" value="Genomic_DNA"/>
</dbReference>
<feature type="transmembrane region" description="Helical" evidence="5">
    <location>
        <begin position="73"/>
        <end position="94"/>
    </location>
</feature>
<evidence type="ECO:0000256" key="4">
    <source>
        <dbReference type="ARBA" id="ARBA00023136"/>
    </source>
</evidence>
<comment type="caution">
    <text evidence="6">The sequence shown here is derived from an EMBL/GenBank/DDBJ whole genome shotgun (WGS) entry which is preliminary data.</text>
</comment>
<dbReference type="Proteomes" id="UP000325902">
    <property type="component" value="Unassembled WGS sequence"/>
</dbReference>
<sequence>MASYGYYRYQPNTAAAGIFAVLFAIPTFYHCFQCFRTRTWYFIPLIVGGFFETIGYVARAISSTKVDDLGSYIVQMLTILIAPSLFAASMYMLLGRLMQVAGGERHALIPRRFLTKVFVVGDVVAFLLQCGGGGIVAAAIFDTSGARDADKMKLGEKVIEAGLFVQLIFFGFFLVIGSWWKRGVEKDNEPAAGSSNEPGVAWRKHFWVLMGASSLVFLRCVFRVVEYMSGREAEFQNQEWFVYVFDAVLMLGVVVLFNVVHPSEVTRMLKQEDASVRGTELA</sequence>
<feature type="transmembrane region" description="Helical" evidence="5">
    <location>
        <begin position="114"/>
        <end position="141"/>
    </location>
</feature>
<evidence type="ECO:0000256" key="1">
    <source>
        <dbReference type="ARBA" id="ARBA00004141"/>
    </source>
</evidence>
<name>A0A5N5DCS6_9PEZI</name>
<feature type="transmembrane region" description="Helical" evidence="5">
    <location>
        <begin position="240"/>
        <end position="260"/>
    </location>
</feature>
<keyword evidence="2 5" id="KW-0812">Transmembrane</keyword>
<proteinExistence type="predicted"/>
<dbReference type="PANTHER" id="PTHR31465">
    <property type="entry name" value="PROTEIN RTA1-RELATED"/>
    <property type="match status" value="1"/>
</dbReference>
<organism evidence="6 7">
    <name type="scientific">Lasiodiplodia theobromae</name>
    <dbReference type="NCBI Taxonomy" id="45133"/>
    <lineage>
        <taxon>Eukaryota</taxon>
        <taxon>Fungi</taxon>
        <taxon>Dikarya</taxon>
        <taxon>Ascomycota</taxon>
        <taxon>Pezizomycotina</taxon>
        <taxon>Dothideomycetes</taxon>
        <taxon>Dothideomycetes incertae sedis</taxon>
        <taxon>Botryosphaeriales</taxon>
        <taxon>Botryosphaeriaceae</taxon>
        <taxon>Lasiodiplodia</taxon>
    </lineage>
</organism>
<evidence type="ECO:0000256" key="2">
    <source>
        <dbReference type="ARBA" id="ARBA00022692"/>
    </source>
</evidence>
<evidence type="ECO:0000313" key="7">
    <source>
        <dbReference type="Proteomes" id="UP000325902"/>
    </source>
</evidence>
<comment type="subcellular location">
    <subcellularLocation>
        <location evidence="1">Membrane</location>
        <topology evidence="1">Multi-pass membrane protein</topology>
    </subcellularLocation>
</comment>
<dbReference type="InterPro" id="IPR007568">
    <property type="entry name" value="RTA1"/>
</dbReference>